<sequence length="247" mass="28155">MNNAGNRFLAGLLLAGITITASAEKEIRFSGSAESLDSGKIVYTEQHRQTGECRNGFWAPREHQVTYRDPEGDIIAQKTLDYGDTPSRPSFTLEDQRFGERMQVRNPENGRVRIRYRASSGDESSYRIKAPDNGVIDAGFEVMVRQNWETLVEDGEDVRIQFLVPTRGKFYAFDAEPAQMKALDGEHVFRISVAGWVSSWFVDPLHLAFNDKRQLTDFHGLTNILRNPEDNHRAHIRYEHENTPGCH</sequence>
<keyword evidence="2" id="KW-1185">Reference proteome</keyword>
<dbReference type="EMBL" id="WMEX01000004">
    <property type="protein sequence ID" value="MYL26751.1"/>
    <property type="molecule type" value="Genomic_DNA"/>
</dbReference>
<accession>A0A9X4YBM1</accession>
<gene>
    <name evidence="1" type="ORF">GLW01_08085</name>
</gene>
<organism evidence="1 2">
    <name type="scientific">Vreelandella halophila</name>
    <dbReference type="NCBI Taxonomy" id="86177"/>
    <lineage>
        <taxon>Bacteria</taxon>
        <taxon>Pseudomonadati</taxon>
        <taxon>Pseudomonadota</taxon>
        <taxon>Gammaproteobacteria</taxon>
        <taxon>Oceanospirillales</taxon>
        <taxon>Halomonadaceae</taxon>
        <taxon>Vreelandella</taxon>
    </lineage>
</organism>
<dbReference type="RefSeq" id="WP_160898738.1">
    <property type="nucleotide sequence ID" value="NZ_WMEX01000004.1"/>
</dbReference>
<dbReference type="Proteomes" id="UP000460751">
    <property type="component" value="Unassembled WGS sequence"/>
</dbReference>
<reference evidence="1 2" key="1">
    <citation type="submission" date="2019-11" db="EMBL/GenBank/DDBJ databases">
        <title>Genome sequences of 17 halophilic strains isolated from different environments.</title>
        <authorList>
            <person name="Furrow R.E."/>
        </authorList>
    </citation>
    <scope>NUCLEOTIDE SEQUENCE [LARGE SCALE GENOMIC DNA]</scope>
    <source>
        <strain evidence="1 2">22507_15_FS</strain>
    </source>
</reference>
<protein>
    <submittedName>
        <fullName evidence="1">Uncharacterized protein</fullName>
    </submittedName>
</protein>
<evidence type="ECO:0000313" key="2">
    <source>
        <dbReference type="Proteomes" id="UP000460751"/>
    </source>
</evidence>
<comment type="caution">
    <text evidence="1">The sequence shown here is derived from an EMBL/GenBank/DDBJ whole genome shotgun (WGS) entry which is preliminary data.</text>
</comment>
<evidence type="ECO:0000313" key="1">
    <source>
        <dbReference type="EMBL" id="MYL26751.1"/>
    </source>
</evidence>
<proteinExistence type="predicted"/>
<dbReference type="OrthoDB" id="1491713at2"/>
<name>A0A9X4YBM1_9GAMM</name>
<dbReference type="AlphaFoldDB" id="A0A9X4YBM1"/>